<dbReference type="STRING" id="471854.Dfer_2274"/>
<dbReference type="eggNOG" id="COG3861">
    <property type="taxonomic scope" value="Bacteria"/>
</dbReference>
<evidence type="ECO:0000313" key="2">
    <source>
        <dbReference type="EMBL" id="ACT93496.1"/>
    </source>
</evidence>
<dbReference type="EMBL" id="CP001619">
    <property type="protein sequence ID" value="ACT93496.1"/>
    <property type="molecule type" value="Genomic_DNA"/>
</dbReference>
<accession>C6VZL8</accession>
<gene>
    <name evidence="2" type="ordered locus">Dfer_2274</name>
</gene>
<dbReference type="HOGENOM" id="CLU_1324668_0_0_10"/>
<dbReference type="KEGG" id="dfe:Dfer_2274"/>
<protein>
    <recommendedName>
        <fullName evidence="4">General stress protein 17M-like domain-containing protein</fullName>
    </recommendedName>
</protein>
<feature type="region of interest" description="Disordered" evidence="1">
    <location>
        <begin position="157"/>
        <end position="189"/>
    </location>
</feature>
<dbReference type="Proteomes" id="UP000002011">
    <property type="component" value="Chromosome"/>
</dbReference>
<sequence length="207" mass="22591">MSKTVVGIFEYESDAQNAQNYLLANGFGDGDVDIKTASYKPEVNDTEDGLLDKIGHFFRELFNGDNDDETERYIEAGKRGTIVTVHALSADEAVAAAHIMDEYGALDVTDSKHAPQPGAQYEDAIVNPPSTAESDQPVPDSVPARGLHLRSRIIDRTLPQEHRLRQRAADGPPGSDPGQQTTELHKTIAERDALINEIVSNEPNNKA</sequence>
<dbReference type="AlphaFoldDB" id="C6VZL8"/>
<keyword evidence="3" id="KW-1185">Reference proteome</keyword>
<evidence type="ECO:0000313" key="3">
    <source>
        <dbReference type="Proteomes" id="UP000002011"/>
    </source>
</evidence>
<dbReference type="RefSeq" id="WP_015811748.1">
    <property type="nucleotide sequence ID" value="NC_013037.1"/>
</dbReference>
<evidence type="ECO:0000256" key="1">
    <source>
        <dbReference type="SAM" id="MobiDB-lite"/>
    </source>
</evidence>
<evidence type="ECO:0008006" key="4">
    <source>
        <dbReference type="Google" id="ProtNLM"/>
    </source>
</evidence>
<proteinExistence type="predicted"/>
<reference evidence="2 3" key="1">
    <citation type="journal article" date="2009" name="Stand. Genomic Sci.">
        <title>Complete genome sequence of Dyadobacter fermentans type strain (NS114).</title>
        <authorList>
            <person name="Lang E."/>
            <person name="Lapidus A."/>
            <person name="Chertkov O."/>
            <person name="Brettin T."/>
            <person name="Detter J.C."/>
            <person name="Han C."/>
            <person name="Copeland A."/>
            <person name="Glavina Del Rio T."/>
            <person name="Nolan M."/>
            <person name="Chen F."/>
            <person name="Lucas S."/>
            <person name="Tice H."/>
            <person name="Cheng J.F."/>
            <person name="Land M."/>
            <person name="Hauser L."/>
            <person name="Chang Y.J."/>
            <person name="Jeffries C.D."/>
            <person name="Kopitz M."/>
            <person name="Bruce D."/>
            <person name="Goodwin L."/>
            <person name="Pitluck S."/>
            <person name="Ovchinnikova G."/>
            <person name="Pati A."/>
            <person name="Ivanova N."/>
            <person name="Mavrommatis K."/>
            <person name="Chen A."/>
            <person name="Palaniappan K."/>
            <person name="Chain P."/>
            <person name="Bristow J."/>
            <person name="Eisen J.A."/>
            <person name="Markowitz V."/>
            <person name="Hugenholtz P."/>
            <person name="Goker M."/>
            <person name="Rohde M."/>
            <person name="Kyrpides N.C."/>
            <person name="Klenk H.P."/>
        </authorList>
    </citation>
    <scope>NUCLEOTIDE SEQUENCE [LARGE SCALE GENOMIC DNA]</scope>
    <source>
        <strain evidence="3">ATCC 700827 / DSM 18053 / CIP 107007 / KCTC 52180 / NS114</strain>
    </source>
</reference>
<organism evidence="2 3">
    <name type="scientific">Dyadobacter fermentans (strain ATCC 700827 / DSM 18053 / CIP 107007 / KCTC 52180 / NS114)</name>
    <dbReference type="NCBI Taxonomy" id="471854"/>
    <lineage>
        <taxon>Bacteria</taxon>
        <taxon>Pseudomonadati</taxon>
        <taxon>Bacteroidota</taxon>
        <taxon>Cytophagia</taxon>
        <taxon>Cytophagales</taxon>
        <taxon>Spirosomataceae</taxon>
        <taxon>Dyadobacter</taxon>
    </lineage>
</organism>
<name>C6VZL8_DYAFD</name>
<feature type="region of interest" description="Disordered" evidence="1">
    <location>
        <begin position="110"/>
        <end position="144"/>
    </location>
</feature>
<dbReference type="OrthoDB" id="581516at2"/>